<feature type="domain" description="Zinc finger DksA/TraR C4-type" evidence="6">
    <location>
        <begin position="90"/>
        <end position="118"/>
    </location>
</feature>
<evidence type="ECO:0000256" key="4">
    <source>
        <dbReference type="PROSITE-ProRule" id="PRU00510"/>
    </source>
</evidence>
<gene>
    <name evidence="7" type="ORF">J2Z69_000890</name>
</gene>
<feature type="region of interest" description="Disordered" evidence="5">
    <location>
        <begin position="137"/>
        <end position="191"/>
    </location>
</feature>
<feature type="compositionally biased region" description="Basic and acidic residues" evidence="5">
    <location>
        <begin position="20"/>
        <end position="29"/>
    </location>
</feature>
<sequence length="191" mass="21711">MSHLTKEQFKTLKHSLIEEKNELENHFENEDAGSEEESLRASTGELSSVDNHPADIGTETFERSRDMAIDENLDHQLEQVDHALELMEQGKYGKCETCGEDIPFERLEAIPYTSFCIDHTPDRNVSDRRPVEEEVMTLPPKGAGEHRQQHAGRFDDAEAWNSVEEFGNSDSPATAAKRDVKNYDSMTLDEE</sequence>
<protein>
    <submittedName>
        <fullName evidence="7">YteA family regulatory protein</fullName>
    </submittedName>
</protein>
<reference evidence="7 8" key="1">
    <citation type="submission" date="2021-03" db="EMBL/GenBank/DDBJ databases">
        <title>Genomic Encyclopedia of Type Strains, Phase IV (KMG-IV): sequencing the most valuable type-strain genomes for metagenomic binning, comparative biology and taxonomic classification.</title>
        <authorList>
            <person name="Goeker M."/>
        </authorList>
    </citation>
    <scope>NUCLEOTIDE SEQUENCE [LARGE SCALE GENOMIC DNA]</scope>
    <source>
        <strain evidence="7 8">DSM 26806</strain>
    </source>
</reference>
<comment type="caution">
    <text evidence="7">The sequence shown here is derived from an EMBL/GenBank/DDBJ whole genome shotgun (WGS) entry which is preliminary data.</text>
</comment>
<dbReference type="Pfam" id="PF01258">
    <property type="entry name" value="zf-dskA_traR"/>
    <property type="match status" value="1"/>
</dbReference>
<dbReference type="PANTHER" id="PTHR33823:SF4">
    <property type="entry name" value="GENERAL STRESS PROTEIN 16O"/>
    <property type="match status" value="1"/>
</dbReference>
<dbReference type="SUPFAM" id="SSF57716">
    <property type="entry name" value="Glucocorticoid receptor-like (DNA-binding domain)"/>
    <property type="match status" value="1"/>
</dbReference>
<organism evidence="7 8">
    <name type="scientific">Paenibacillus shirakamiensis</name>
    <dbReference type="NCBI Taxonomy" id="1265935"/>
    <lineage>
        <taxon>Bacteria</taxon>
        <taxon>Bacillati</taxon>
        <taxon>Bacillota</taxon>
        <taxon>Bacilli</taxon>
        <taxon>Bacillales</taxon>
        <taxon>Paenibacillaceae</taxon>
        <taxon>Paenibacillus</taxon>
    </lineage>
</organism>
<dbReference type="InterPro" id="IPR000962">
    <property type="entry name" value="Znf_DskA_TraR"/>
</dbReference>
<evidence type="ECO:0000256" key="1">
    <source>
        <dbReference type="ARBA" id="ARBA00022723"/>
    </source>
</evidence>
<dbReference type="InterPro" id="IPR037187">
    <property type="entry name" value="DnaK_N"/>
</dbReference>
<feature type="zinc finger region" description="dksA C4-type" evidence="4">
    <location>
        <begin position="95"/>
        <end position="119"/>
    </location>
</feature>
<dbReference type="NCBIfam" id="TIGR02890">
    <property type="entry name" value="bacill_yteA"/>
    <property type="match status" value="1"/>
</dbReference>
<evidence type="ECO:0000256" key="3">
    <source>
        <dbReference type="ARBA" id="ARBA00022833"/>
    </source>
</evidence>
<keyword evidence="8" id="KW-1185">Reference proteome</keyword>
<accession>A0ABS4JFX5</accession>
<keyword evidence="3" id="KW-0862">Zinc</keyword>
<dbReference type="RefSeq" id="WP_209859487.1">
    <property type="nucleotide sequence ID" value="NZ_JAGGLD010000001.1"/>
</dbReference>
<feature type="compositionally biased region" description="Polar residues" evidence="5">
    <location>
        <begin position="40"/>
        <end position="50"/>
    </location>
</feature>
<keyword evidence="2" id="KW-0863">Zinc-finger</keyword>
<dbReference type="PROSITE" id="PS51128">
    <property type="entry name" value="ZF_DKSA_2"/>
    <property type="match status" value="1"/>
</dbReference>
<dbReference type="InterPro" id="IPR014240">
    <property type="entry name" value="YteA"/>
</dbReference>
<evidence type="ECO:0000256" key="2">
    <source>
        <dbReference type="ARBA" id="ARBA00022771"/>
    </source>
</evidence>
<evidence type="ECO:0000313" key="8">
    <source>
        <dbReference type="Proteomes" id="UP001519288"/>
    </source>
</evidence>
<proteinExistence type="predicted"/>
<dbReference type="Gene3D" id="1.20.120.910">
    <property type="entry name" value="DksA, coiled-coil domain"/>
    <property type="match status" value="1"/>
</dbReference>
<dbReference type="PANTHER" id="PTHR33823">
    <property type="entry name" value="RNA POLYMERASE-BINDING TRANSCRIPTION FACTOR DKSA-RELATED"/>
    <property type="match status" value="1"/>
</dbReference>
<dbReference type="Proteomes" id="UP001519288">
    <property type="component" value="Unassembled WGS sequence"/>
</dbReference>
<evidence type="ECO:0000259" key="6">
    <source>
        <dbReference type="Pfam" id="PF01258"/>
    </source>
</evidence>
<feature type="compositionally biased region" description="Basic and acidic residues" evidence="5">
    <location>
        <begin position="143"/>
        <end position="156"/>
    </location>
</feature>
<feature type="region of interest" description="Disordered" evidence="5">
    <location>
        <begin position="20"/>
        <end position="56"/>
    </location>
</feature>
<evidence type="ECO:0000256" key="5">
    <source>
        <dbReference type="SAM" id="MobiDB-lite"/>
    </source>
</evidence>
<dbReference type="SUPFAM" id="SSF109635">
    <property type="entry name" value="DnaK suppressor protein DksA, alpha-hairpin domain"/>
    <property type="match status" value="1"/>
</dbReference>
<dbReference type="EMBL" id="JAGGLD010000001">
    <property type="protein sequence ID" value="MBP1999871.1"/>
    <property type="molecule type" value="Genomic_DNA"/>
</dbReference>
<name>A0ABS4JFX5_9BACL</name>
<keyword evidence="1" id="KW-0479">Metal-binding</keyword>
<evidence type="ECO:0000313" key="7">
    <source>
        <dbReference type="EMBL" id="MBP1999871.1"/>
    </source>
</evidence>